<name>A0A940NRH3_9BACI</name>
<reference evidence="2" key="1">
    <citation type="submission" date="2021-04" db="EMBL/GenBank/DDBJ databases">
        <title>Genome seq and assembly of Bacillus sp.</title>
        <authorList>
            <person name="Chhetri G."/>
        </authorList>
    </citation>
    <scope>NUCLEOTIDE SEQUENCE</scope>
    <source>
        <strain evidence="2">RG28</strain>
    </source>
</reference>
<feature type="transmembrane region" description="Helical" evidence="1">
    <location>
        <begin position="12"/>
        <end position="32"/>
    </location>
</feature>
<gene>
    <name evidence="2" type="ORF">J5Y03_17435</name>
</gene>
<dbReference type="RefSeq" id="WP_209407281.1">
    <property type="nucleotide sequence ID" value="NZ_JAGIYQ010000016.1"/>
</dbReference>
<dbReference type="EMBL" id="JAGIYQ010000016">
    <property type="protein sequence ID" value="MBP0726944.1"/>
    <property type="molecule type" value="Genomic_DNA"/>
</dbReference>
<evidence type="ECO:0000313" key="3">
    <source>
        <dbReference type="Proteomes" id="UP000682134"/>
    </source>
</evidence>
<comment type="caution">
    <text evidence="2">The sequence shown here is derived from an EMBL/GenBank/DDBJ whole genome shotgun (WGS) entry which is preliminary data.</text>
</comment>
<accession>A0A940NRH3</accession>
<evidence type="ECO:0000256" key="1">
    <source>
        <dbReference type="SAM" id="Phobius"/>
    </source>
</evidence>
<keyword evidence="1" id="KW-0472">Membrane</keyword>
<proteinExistence type="predicted"/>
<feature type="transmembrane region" description="Helical" evidence="1">
    <location>
        <begin position="67"/>
        <end position="84"/>
    </location>
</feature>
<organism evidence="2 3">
    <name type="scientific">Gottfriedia endophytica</name>
    <dbReference type="NCBI Taxonomy" id="2820819"/>
    <lineage>
        <taxon>Bacteria</taxon>
        <taxon>Bacillati</taxon>
        <taxon>Bacillota</taxon>
        <taxon>Bacilli</taxon>
        <taxon>Bacillales</taxon>
        <taxon>Bacillaceae</taxon>
        <taxon>Gottfriedia</taxon>
    </lineage>
</organism>
<dbReference type="AlphaFoldDB" id="A0A940NRH3"/>
<sequence length="249" mass="28950">MKFTLNFDLFPNLPAVLVSGITYIVIGILIYLIYKKQEEKPNKLKVLIVCWVGLFMFSINTSIYGTLIKIPILPLGVWILYWILRRNGNKERWIRYRAFAWFGFFVNFIFLLTSLLISPINELFYPSSSATSYISNVNHASILTTHPSAKPATLNKEKLHSQLSKMKEKPIYSDEWYNQTYENRDTNKSIERFPYILMDAIPKKGSGIKSIIYVERDGKGLLISIPSKQYYFRSKESFLDFEKGGTHDD</sequence>
<keyword evidence="3" id="KW-1185">Reference proteome</keyword>
<feature type="transmembrane region" description="Helical" evidence="1">
    <location>
        <begin position="44"/>
        <end position="61"/>
    </location>
</feature>
<evidence type="ECO:0000313" key="2">
    <source>
        <dbReference type="EMBL" id="MBP0726944.1"/>
    </source>
</evidence>
<feature type="transmembrane region" description="Helical" evidence="1">
    <location>
        <begin position="96"/>
        <end position="117"/>
    </location>
</feature>
<dbReference type="Proteomes" id="UP000682134">
    <property type="component" value="Unassembled WGS sequence"/>
</dbReference>
<protein>
    <submittedName>
        <fullName evidence="2">Uncharacterized protein</fullName>
    </submittedName>
</protein>
<keyword evidence="1" id="KW-0812">Transmembrane</keyword>
<keyword evidence="1" id="KW-1133">Transmembrane helix</keyword>